<accession>A0A9N9D968</accession>
<evidence type="ECO:0000259" key="2">
    <source>
        <dbReference type="Pfam" id="PF03184"/>
    </source>
</evidence>
<dbReference type="OrthoDB" id="2447222at2759"/>
<dbReference type="GO" id="GO:0003676">
    <property type="term" value="F:nucleic acid binding"/>
    <property type="evidence" value="ECO:0007669"/>
    <property type="project" value="InterPro"/>
</dbReference>
<dbReference type="EMBL" id="CAJVPK010003670">
    <property type="protein sequence ID" value="CAG8629841.1"/>
    <property type="molecule type" value="Genomic_DNA"/>
</dbReference>
<comment type="caution">
    <text evidence="3">The sequence shown here is derived from an EMBL/GenBank/DDBJ whole genome shotgun (WGS) entry which is preliminary data.</text>
</comment>
<dbReference type="InterPro" id="IPR004875">
    <property type="entry name" value="DDE_SF_endonuclease_dom"/>
</dbReference>
<evidence type="ECO:0000313" key="3">
    <source>
        <dbReference type="EMBL" id="CAG8629841.1"/>
    </source>
</evidence>
<evidence type="ECO:0000256" key="1">
    <source>
        <dbReference type="SAM" id="MobiDB-lite"/>
    </source>
</evidence>
<keyword evidence="4" id="KW-1185">Reference proteome</keyword>
<gene>
    <name evidence="3" type="ORF">DEBURN_LOCUS10724</name>
</gene>
<proteinExistence type="predicted"/>
<sequence length="234" mass="27479">MHGEAASTPLENLSEERKKLQELLSNYDPEDIYNTDETGLFYRLLLNQTLSTKSMAEKKRRSRGRPRERSLERPQGRQQERLRETSGLSNITVHFLPSNITAHIQPIDAGIIHSFKSKYKKLYCYEHELKINLLLDDQQLIQDIEEYTCLINQLTKTEDVLTDEDIIEMVIHEFRNSDDESDNKKRSPPPPPITIIEVIDVLKKVISYQESLEVEKGFNESKLSILQKRFREWY</sequence>
<protein>
    <submittedName>
        <fullName evidence="3">3807_t:CDS:1</fullName>
    </submittedName>
</protein>
<name>A0A9N9D968_9GLOM</name>
<feature type="domain" description="DDE-1" evidence="2">
    <location>
        <begin position="77"/>
        <end position="124"/>
    </location>
</feature>
<organism evidence="3 4">
    <name type="scientific">Diversispora eburnea</name>
    <dbReference type="NCBI Taxonomy" id="1213867"/>
    <lineage>
        <taxon>Eukaryota</taxon>
        <taxon>Fungi</taxon>
        <taxon>Fungi incertae sedis</taxon>
        <taxon>Mucoromycota</taxon>
        <taxon>Glomeromycotina</taxon>
        <taxon>Glomeromycetes</taxon>
        <taxon>Diversisporales</taxon>
        <taxon>Diversisporaceae</taxon>
        <taxon>Diversispora</taxon>
    </lineage>
</organism>
<dbReference type="Pfam" id="PF03184">
    <property type="entry name" value="DDE_1"/>
    <property type="match status" value="1"/>
</dbReference>
<feature type="region of interest" description="Disordered" evidence="1">
    <location>
        <begin position="53"/>
        <end position="84"/>
    </location>
</feature>
<reference evidence="3" key="1">
    <citation type="submission" date="2021-06" db="EMBL/GenBank/DDBJ databases">
        <authorList>
            <person name="Kallberg Y."/>
            <person name="Tangrot J."/>
            <person name="Rosling A."/>
        </authorList>
    </citation>
    <scope>NUCLEOTIDE SEQUENCE</scope>
    <source>
        <strain evidence="3">AZ414A</strain>
    </source>
</reference>
<dbReference type="AlphaFoldDB" id="A0A9N9D968"/>
<dbReference type="Proteomes" id="UP000789706">
    <property type="component" value="Unassembled WGS sequence"/>
</dbReference>
<evidence type="ECO:0000313" key="4">
    <source>
        <dbReference type="Proteomes" id="UP000789706"/>
    </source>
</evidence>
<feature type="non-terminal residue" evidence="3">
    <location>
        <position position="234"/>
    </location>
</feature>
<feature type="compositionally biased region" description="Basic and acidic residues" evidence="1">
    <location>
        <begin position="65"/>
        <end position="84"/>
    </location>
</feature>